<dbReference type="GO" id="GO:0003700">
    <property type="term" value="F:DNA-binding transcription factor activity"/>
    <property type="evidence" value="ECO:0007669"/>
    <property type="project" value="InterPro"/>
</dbReference>
<evidence type="ECO:0000256" key="2">
    <source>
        <dbReference type="ARBA" id="ARBA00023125"/>
    </source>
</evidence>
<accession>A0A840NG88</accession>
<evidence type="ECO:0000313" key="5">
    <source>
        <dbReference type="EMBL" id="MBB5069268.1"/>
    </source>
</evidence>
<dbReference type="PROSITE" id="PS00041">
    <property type="entry name" value="HTH_ARAC_FAMILY_1"/>
    <property type="match status" value="1"/>
</dbReference>
<dbReference type="InterPro" id="IPR018062">
    <property type="entry name" value="HTH_AraC-typ_CS"/>
</dbReference>
<dbReference type="Pfam" id="PF12833">
    <property type="entry name" value="HTH_18"/>
    <property type="match status" value="1"/>
</dbReference>
<dbReference type="GO" id="GO:0005829">
    <property type="term" value="C:cytosol"/>
    <property type="evidence" value="ECO:0007669"/>
    <property type="project" value="TreeGrafter"/>
</dbReference>
<keyword evidence="1" id="KW-0805">Transcription regulation</keyword>
<dbReference type="SMART" id="SM00342">
    <property type="entry name" value="HTH_ARAC"/>
    <property type="match status" value="1"/>
</dbReference>
<reference evidence="5 6" key="1">
    <citation type="submission" date="2020-08" db="EMBL/GenBank/DDBJ databases">
        <title>Sequencing the genomes of 1000 actinobacteria strains.</title>
        <authorList>
            <person name="Klenk H.-P."/>
        </authorList>
    </citation>
    <scope>NUCLEOTIDE SEQUENCE [LARGE SCALE GENOMIC DNA]</scope>
    <source>
        <strain evidence="5 6">DSM 45582</strain>
    </source>
</reference>
<dbReference type="SUPFAM" id="SSF46689">
    <property type="entry name" value="Homeodomain-like"/>
    <property type="match status" value="1"/>
</dbReference>
<proteinExistence type="predicted"/>
<dbReference type="PANTHER" id="PTHR47894:SF1">
    <property type="entry name" value="HTH-TYPE TRANSCRIPTIONAL REGULATOR VQSM"/>
    <property type="match status" value="1"/>
</dbReference>
<evidence type="ECO:0000313" key="6">
    <source>
        <dbReference type="Proteomes" id="UP000580474"/>
    </source>
</evidence>
<protein>
    <submittedName>
        <fullName evidence="5">AraC-like DNA-binding protein</fullName>
    </submittedName>
</protein>
<dbReference type="PANTHER" id="PTHR47894">
    <property type="entry name" value="HTH-TYPE TRANSCRIPTIONAL REGULATOR GADX"/>
    <property type="match status" value="1"/>
</dbReference>
<keyword evidence="6" id="KW-1185">Reference proteome</keyword>
<dbReference type="InterPro" id="IPR018060">
    <property type="entry name" value="HTH_AraC"/>
</dbReference>
<dbReference type="Pfam" id="PF12625">
    <property type="entry name" value="Arabinose_bd"/>
    <property type="match status" value="1"/>
</dbReference>
<feature type="domain" description="HTH araC/xylS-type" evidence="4">
    <location>
        <begin position="257"/>
        <end position="358"/>
    </location>
</feature>
<dbReference type="Gene3D" id="1.10.10.60">
    <property type="entry name" value="Homeodomain-like"/>
    <property type="match status" value="1"/>
</dbReference>
<sequence length="361" mass="39866">MPHRRDKDHSTGVRAPDAIPDPVVRDWDFPRSPISALLLTRFAAEYQVPAATVLCGTGLTETELEDPSFSVDAHQELRIVRNLVNALPPSPGLGMLAGLQYHLTAYGILGFAFISSPTVRDGMAVALRYLELSFAFCIPRIRWSGEELRVELDSSAIPSDVRDFLVERDLSAIHTIMVELLPAPIPVQRIELSLPPPPDGIEAPAFFGTVPSFGAPKDVIILDPAFLDQPLPQANEHTLAMCEAQCRDLLAGRRERTGFAKQVRDQMLGPDGVRMGMEDVARKLHTTARTLHRRLNAEGTNFQAVRDEVRAALAEGMLRDGALSVDDIAIRLGYAEAASFIHAFKRWTGTTPMSYARRRQQ</sequence>
<comment type="caution">
    <text evidence="5">The sequence shown here is derived from an EMBL/GenBank/DDBJ whole genome shotgun (WGS) entry which is preliminary data.</text>
</comment>
<evidence type="ECO:0000256" key="3">
    <source>
        <dbReference type="ARBA" id="ARBA00023163"/>
    </source>
</evidence>
<gene>
    <name evidence="5" type="ORF">BJ969_002356</name>
</gene>
<dbReference type="PROSITE" id="PS01124">
    <property type="entry name" value="HTH_ARAC_FAMILY_2"/>
    <property type="match status" value="1"/>
</dbReference>
<evidence type="ECO:0000259" key="4">
    <source>
        <dbReference type="PROSITE" id="PS01124"/>
    </source>
</evidence>
<dbReference type="InterPro" id="IPR032687">
    <property type="entry name" value="AraC-type_N"/>
</dbReference>
<dbReference type="InterPro" id="IPR009057">
    <property type="entry name" value="Homeodomain-like_sf"/>
</dbReference>
<dbReference type="Proteomes" id="UP000580474">
    <property type="component" value="Unassembled WGS sequence"/>
</dbReference>
<keyword evidence="2 5" id="KW-0238">DNA-binding</keyword>
<dbReference type="GO" id="GO:0000976">
    <property type="term" value="F:transcription cis-regulatory region binding"/>
    <property type="evidence" value="ECO:0007669"/>
    <property type="project" value="TreeGrafter"/>
</dbReference>
<keyword evidence="3" id="KW-0804">Transcription</keyword>
<evidence type="ECO:0000256" key="1">
    <source>
        <dbReference type="ARBA" id="ARBA00023015"/>
    </source>
</evidence>
<name>A0A840NG88_9PSEU</name>
<dbReference type="EMBL" id="JACHIV010000001">
    <property type="protein sequence ID" value="MBB5069268.1"/>
    <property type="molecule type" value="Genomic_DNA"/>
</dbReference>
<dbReference type="RefSeq" id="WP_184478972.1">
    <property type="nucleotide sequence ID" value="NZ_JACHIV010000001.1"/>
</dbReference>
<organism evidence="5 6">
    <name type="scientific">Saccharopolyspora gloriosae</name>
    <dbReference type="NCBI Taxonomy" id="455344"/>
    <lineage>
        <taxon>Bacteria</taxon>
        <taxon>Bacillati</taxon>
        <taxon>Actinomycetota</taxon>
        <taxon>Actinomycetes</taxon>
        <taxon>Pseudonocardiales</taxon>
        <taxon>Pseudonocardiaceae</taxon>
        <taxon>Saccharopolyspora</taxon>
    </lineage>
</organism>
<dbReference type="AlphaFoldDB" id="A0A840NG88"/>